<dbReference type="RefSeq" id="WP_130779679.1">
    <property type="nucleotide sequence ID" value="NZ_BIMR01000007.1"/>
</dbReference>
<keyword evidence="1" id="KW-1277">Toxin-antitoxin system</keyword>
<keyword evidence="3" id="KW-1185">Reference proteome</keyword>
<organism evidence="2 3">
    <name type="scientific">Cellulomonas biazotea</name>
    <dbReference type="NCBI Taxonomy" id="1709"/>
    <lineage>
        <taxon>Bacteria</taxon>
        <taxon>Bacillati</taxon>
        <taxon>Actinomycetota</taxon>
        <taxon>Actinomycetes</taxon>
        <taxon>Micrococcales</taxon>
        <taxon>Cellulomonadaceae</taxon>
        <taxon>Cellulomonas</taxon>
    </lineage>
</organism>
<dbReference type="EMBL" id="BIMR01000007">
    <property type="protein sequence ID" value="GCE75056.1"/>
    <property type="molecule type" value="Genomic_DNA"/>
</dbReference>
<dbReference type="Proteomes" id="UP000289954">
    <property type="component" value="Unassembled WGS sequence"/>
</dbReference>
<sequence>MSLNIKNERTHGLVRRLADLTGQSQTAAVEDAVARRLAEVEALASAGRIDAQWADVERLLVEYRSEVTPDDRARILGADADLYDEHGLPR</sequence>
<dbReference type="OrthoDB" id="560250at2"/>
<dbReference type="Pfam" id="PF07704">
    <property type="entry name" value="PSK_trans_fac"/>
    <property type="match status" value="1"/>
</dbReference>
<evidence type="ECO:0000313" key="2">
    <source>
        <dbReference type="EMBL" id="GCE75056.1"/>
    </source>
</evidence>
<proteinExistence type="predicted"/>
<evidence type="ECO:0000313" key="3">
    <source>
        <dbReference type="Proteomes" id="UP000289954"/>
    </source>
</evidence>
<comment type="caution">
    <text evidence="2">The sequence shown here is derived from an EMBL/GenBank/DDBJ whole genome shotgun (WGS) entry which is preliminary data.</text>
</comment>
<reference evidence="2 3" key="1">
    <citation type="submission" date="2019-01" db="EMBL/GenBank/DDBJ databases">
        <title>Draft genome sequence of Cellulomonas takizawaensis strain TKZ-21.</title>
        <authorList>
            <person name="Yamamura H."/>
            <person name="Hayashi T."/>
            <person name="Hamada M."/>
            <person name="Serisawa Y."/>
            <person name="Matsuyama K."/>
            <person name="Nakagawa Y."/>
            <person name="Otoguro M."/>
            <person name="Yanagida F."/>
            <person name="Hayakawa M."/>
        </authorList>
    </citation>
    <scope>NUCLEOTIDE SEQUENCE [LARGE SCALE GENOMIC DNA]</scope>
    <source>
        <strain evidence="2 3">NBRC12680</strain>
    </source>
</reference>
<dbReference type="AlphaFoldDB" id="A0A402DLQ6"/>
<gene>
    <name evidence="2" type="primary">vapB42</name>
    <name evidence="2" type="ORF">CBZ_01120</name>
</gene>
<dbReference type="InterPro" id="IPR011660">
    <property type="entry name" value="VapB-like"/>
</dbReference>
<evidence type="ECO:0000256" key="1">
    <source>
        <dbReference type="ARBA" id="ARBA00022649"/>
    </source>
</evidence>
<protein>
    <submittedName>
        <fullName evidence="2">Putative antitoxin VapB42</fullName>
    </submittedName>
</protein>
<name>A0A402DLQ6_9CELL</name>
<accession>A0A402DLQ6</accession>